<evidence type="ECO:0000256" key="4">
    <source>
        <dbReference type="ARBA" id="ARBA00022553"/>
    </source>
</evidence>
<evidence type="ECO:0000256" key="1">
    <source>
        <dbReference type="ARBA" id="ARBA00004429"/>
    </source>
</evidence>
<feature type="transmembrane region" description="Helical" evidence="11">
    <location>
        <begin position="487"/>
        <end position="517"/>
    </location>
</feature>
<keyword evidence="9 11" id="KW-1133">Transmembrane helix</keyword>
<reference evidence="15 16" key="1">
    <citation type="submission" date="2018-08" db="EMBL/GenBank/DDBJ databases">
        <title>A genome reference for cultivated species of the human gut microbiota.</title>
        <authorList>
            <person name="Zou Y."/>
            <person name="Xue W."/>
            <person name="Luo G."/>
        </authorList>
    </citation>
    <scope>NUCLEOTIDE SEQUENCE [LARGE SCALE GENOMIC DNA]</scope>
    <source>
        <strain evidence="15 16">AF04-15</strain>
    </source>
</reference>
<dbReference type="InterPro" id="IPR002178">
    <property type="entry name" value="PTS_EIIA_type-2_dom"/>
</dbReference>
<keyword evidence="2" id="KW-0813">Transport</keyword>
<dbReference type="GO" id="GO:0090563">
    <property type="term" value="F:protein-phosphocysteine-sugar phosphotransferase activity"/>
    <property type="evidence" value="ECO:0007669"/>
    <property type="project" value="TreeGrafter"/>
</dbReference>
<dbReference type="PROSITE" id="PS51104">
    <property type="entry name" value="PTS_EIIC_TYPE_2"/>
    <property type="match status" value="1"/>
</dbReference>
<dbReference type="GO" id="GO:0022877">
    <property type="term" value="F:protein-N(PI)-phosphohistidine-fructose phosphotransferase system transporter activity"/>
    <property type="evidence" value="ECO:0007669"/>
    <property type="project" value="InterPro"/>
</dbReference>
<evidence type="ECO:0000256" key="3">
    <source>
        <dbReference type="ARBA" id="ARBA00022475"/>
    </source>
</evidence>
<evidence type="ECO:0000313" key="15">
    <source>
        <dbReference type="EMBL" id="RGX26079.1"/>
    </source>
</evidence>
<dbReference type="PROSITE" id="PS51094">
    <property type="entry name" value="PTS_EIIA_TYPE_2"/>
    <property type="match status" value="1"/>
</dbReference>
<evidence type="ECO:0000256" key="11">
    <source>
        <dbReference type="SAM" id="Phobius"/>
    </source>
</evidence>
<name>A0A413FB14_9FIRM</name>
<dbReference type="InterPro" id="IPR003501">
    <property type="entry name" value="PTS_EIIB_2/3"/>
</dbReference>
<comment type="subcellular location">
    <subcellularLocation>
        <location evidence="1">Cell inner membrane</location>
        <topology evidence="1">Multi-pass membrane protein</topology>
    </subcellularLocation>
</comment>
<dbReference type="RefSeq" id="WP_007708766.1">
    <property type="nucleotide sequence ID" value="NZ_JAWYJI010000024.1"/>
</dbReference>
<keyword evidence="4" id="KW-0597">Phosphoprotein</keyword>
<evidence type="ECO:0000259" key="13">
    <source>
        <dbReference type="PROSITE" id="PS51099"/>
    </source>
</evidence>
<organism evidence="15 16">
    <name type="scientific">Enterocloster asparagiformis</name>
    <dbReference type="NCBI Taxonomy" id="333367"/>
    <lineage>
        <taxon>Bacteria</taxon>
        <taxon>Bacillati</taxon>
        <taxon>Bacillota</taxon>
        <taxon>Clostridia</taxon>
        <taxon>Lachnospirales</taxon>
        <taxon>Lachnospiraceae</taxon>
        <taxon>Enterocloster</taxon>
    </lineage>
</organism>
<dbReference type="NCBIfam" id="TIGR01427">
    <property type="entry name" value="PTS_IIC_fructo"/>
    <property type="match status" value="1"/>
</dbReference>
<dbReference type="InterPro" id="IPR013011">
    <property type="entry name" value="PTS_EIIB_2"/>
</dbReference>
<dbReference type="GO" id="GO:0005886">
    <property type="term" value="C:plasma membrane"/>
    <property type="evidence" value="ECO:0007669"/>
    <property type="project" value="UniProtKB-SubCell"/>
</dbReference>
<dbReference type="CDD" id="cd00211">
    <property type="entry name" value="PTS_IIA_fru"/>
    <property type="match status" value="1"/>
</dbReference>
<dbReference type="OrthoDB" id="9782569at2"/>
<evidence type="ECO:0000256" key="6">
    <source>
        <dbReference type="ARBA" id="ARBA00022679"/>
    </source>
</evidence>
<evidence type="ECO:0000256" key="9">
    <source>
        <dbReference type="ARBA" id="ARBA00022989"/>
    </source>
</evidence>
<dbReference type="PANTHER" id="PTHR30505:SF28">
    <property type="entry name" value="PTS SYSTEM 2-O-ALPHA-MANNOSYL-D-GLYCERATE-SPECIFIC EIIABC COMPONENT"/>
    <property type="match status" value="1"/>
</dbReference>
<evidence type="ECO:0000256" key="7">
    <source>
        <dbReference type="ARBA" id="ARBA00022683"/>
    </source>
</evidence>
<dbReference type="NCBIfam" id="NF007293">
    <property type="entry name" value="PRK09765.1"/>
    <property type="match status" value="1"/>
</dbReference>
<dbReference type="Pfam" id="PF00359">
    <property type="entry name" value="PTS_EIIA_2"/>
    <property type="match status" value="1"/>
</dbReference>
<feature type="domain" description="PTS EIIB type-2" evidence="13">
    <location>
        <begin position="167"/>
        <end position="263"/>
    </location>
</feature>
<comment type="caution">
    <text evidence="15">The sequence shown here is derived from an EMBL/GenBank/DDBJ whole genome shotgun (WGS) entry which is preliminary data.</text>
</comment>
<dbReference type="InterPro" id="IPR013014">
    <property type="entry name" value="PTS_EIIC_2"/>
</dbReference>
<dbReference type="SUPFAM" id="SSF55804">
    <property type="entry name" value="Phoshotransferase/anion transport protein"/>
    <property type="match status" value="1"/>
</dbReference>
<feature type="transmembrane region" description="Helical" evidence="11">
    <location>
        <begin position="562"/>
        <end position="584"/>
    </location>
</feature>
<dbReference type="InterPro" id="IPR003353">
    <property type="entry name" value="PTS_IIB_fruc"/>
</dbReference>
<dbReference type="InterPro" id="IPR006327">
    <property type="entry name" value="PTS_IIC_fruc"/>
</dbReference>
<evidence type="ECO:0000313" key="16">
    <source>
        <dbReference type="Proteomes" id="UP000283880"/>
    </source>
</evidence>
<dbReference type="Gene3D" id="3.40.930.10">
    <property type="entry name" value="Mannitol-specific EII, Chain A"/>
    <property type="match status" value="1"/>
</dbReference>
<feature type="transmembrane region" description="Helical" evidence="11">
    <location>
        <begin position="415"/>
        <end position="440"/>
    </location>
</feature>
<keyword evidence="6" id="KW-0808">Transferase</keyword>
<evidence type="ECO:0000259" key="12">
    <source>
        <dbReference type="PROSITE" id="PS51094"/>
    </source>
</evidence>
<evidence type="ECO:0000256" key="2">
    <source>
        <dbReference type="ARBA" id="ARBA00022448"/>
    </source>
</evidence>
<keyword evidence="10 11" id="KW-0472">Membrane</keyword>
<dbReference type="EMBL" id="QSBM01000017">
    <property type="protein sequence ID" value="RGX26079.1"/>
    <property type="molecule type" value="Genomic_DNA"/>
</dbReference>
<feature type="transmembrane region" description="Helical" evidence="11">
    <location>
        <begin position="376"/>
        <end position="403"/>
    </location>
</feature>
<feature type="domain" description="PTS EIIC type-2" evidence="14">
    <location>
        <begin position="294"/>
        <end position="638"/>
    </location>
</feature>
<dbReference type="GO" id="GO:0005351">
    <property type="term" value="F:carbohydrate:proton symporter activity"/>
    <property type="evidence" value="ECO:0007669"/>
    <property type="project" value="InterPro"/>
</dbReference>
<dbReference type="InterPro" id="IPR036095">
    <property type="entry name" value="PTS_EIIB-like_sf"/>
</dbReference>
<gene>
    <name evidence="15" type="ORF">DWV29_20440</name>
</gene>
<feature type="transmembrane region" description="Helical" evidence="11">
    <location>
        <begin position="452"/>
        <end position="475"/>
    </location>
</feature>
<feature type="transmembrane region" description="Helical" evidence="11">
    <location>
        <begin position="537"/>
        <end position="555"/>
    </location>
</feature>
<keyword evidence="8 11" id="KW-0812">Transmembrane</keyword>
<feature type="transmembrane region" description="Helical" evidence="11">
    <location>
        <begin position="604"/>
        <end position="628"/>
    </location>
</feature>
<evidence type="ECO:0000256" key="10">
    <source>
        <dbReference type="ARBA" id="ARBA00023136"/>
    </source>
</evidence>
<feature type="transmembrane region" description="Helical" evidence="11">
    <location>
        <begin position="304"/>
        <end position="326"/>
    </location>
</feature>
<dbReference type="PROSITE" id="PS51099">
    <property type="entry name" value="PTS_EIIB_TYPE_2"/>
    <property type="match status" value="1"/>
</dbReference>
<dbReference type="NCBIfam" id="TIGR00829">
    <property type="entry name" value="FRU"/>
    <property type="match status" value="1"/>
</dbReference>
<evidence type="ECO:0000256" key="8">
    <source>
        <dbReference type="ARBA" id="ARBA00022692"/>
    </source>
</evidence>
<evidence type="ECO:0000256" key="5">
    <source>
        <dbReference type="ARBA" id="ARBA00022597"/>
    </source>
</evidence>
<dbReference type="CDD" id="cd05569">
    <property type="entry name" value="PTS_IIB_fructose"/>
    <property type="match status" value="1"/>
</dbReference>
<dbReference type="PANTHER" id="PTHR30505">
    <property type="entry name" value="FRUCTOSE-LIKE PERMEASE"/>
    <property type="match status" value="1"/>
</dbReference>
<dbReference type="GO" id="GO:0009401">
    <property type="term" value="P:phosphoenolpyruvate-dependent sugar phosphotransferase system"/>
    <property type="evidence" value="ECO:0007669"/>
    <property type="project" value="UniProtKB-KW"/>
</dbReference>
<dbReference type="InterPro" id="IPR050864">
    <property type="entry name" value="Bacterial_PTS_Sugar_Transport"/>
</dbReference>
<protein>
    <submittedName>
        <fullName evidence="15">PTS 2-O-a-mannosyl-D-glycerate transporter subunit IIABC</fullName>
    </submittedName>
</protein>
<keyword evidence="5" id="KW-0762">Sugar transport</keyword>
<dbReference type="Gene3D" id="3.40.50.2300">
    <property type="match status" value="1"/>
</dbReference>
<dbReference type="Proteomes" id="UP000283880">
    <property type="component" value="Unassembled WGS sequence"/>
</dbReference>
<feature type="domain" description="PTS EIIA type-2" evidence="12">
    <location>
        <begin position="5"/>
        <end position="152"/>
    </location>
</feature>
<accession>A0A413FB14</accession>
<sequence>MNLQKATSRELISLGCEFSTKLEAINYLVDKLDAAGKLSSREEYYKAVLERESLSETGIDMGMAVPHGKSKAVREAAFAVATVKTPIKNWESIVPGNEVSIIFLLAIPESEAKSTHLELLSELMTRVSNPDYLERLKASKTPEELYRNLEGGAAEAEKSSRTYAKTIVAVTACPAGIAHTYMAAEALVKGGEELGVKVYVEKQGANGVEDRHTAQMLRDADAAVFAADVAVKDSERFDHLPVYKTKVAAPIKDAKGVIRGALEKAGREGKGTYAGADGGNAAASGDKTSVGSEIKQAVLTGVSYIIPIIVAGGMINAFAVLIAQGFGLQELYNMDNSWLWLFRKMGGNTLGTLMIPMLAAYMAYSLGDKTALAPGFAAGIAANLINGGFLCGMLGGLVAGYSVRFLRKAVPAKGVFAGFVSFWVYPVFSTLIVGIVMFFLLGNPVAWLNQSLIGLLSAMSGSNAALLGAIIGIMVSFDLGGPVNKAAYTFCVGAMAEGILMPYAAFASIKMVSAFAVTMSTLGFRKYFTKEEQEAGMSTWILGLAGITEGAIPVMMADPVRVIFSLCAGSAVTGAIVAMCNIGLDVPGAGIFSMFLLKDGMGGLGNALIWFFAAVLGAVISTVILVALKKMKYDKSMRK</sequence>
<keyword evidence="3" id="KW-1003">Cell membrane</keyword>
<dbReference type="SUPFAM" id="SSF52794">
    <property type="entry name" value="PTS system IIB component-like"/>
    <property type="match status" value="1"/>
</dbReference>
<feature type="transmembrane region" description="Helical" evidence="11">
    <location>
        <begin position="347"/>
        <end position="364"/>
    </location>
</feature>
<keyword evidence="7" id="KW-0598">Phosphotransferase system</keyword>
<dbReference type="InterPro" id="IPR016152">
    <property type="entry name" value="PTrfase/Anion_transptr"/>
</dbReference>
<dbReference type="Pfam" id="PF02302">
    <property type="entry name" value="PTS_IIB"/>
    <property type="match status" value="1"/>
</dbReference>
<dbReference type="AlphaFoldDB" id="A0A413FB14"/>
<proteinExistence type="predicted"/>
<evidence type="ECO:0000259" key="14">
    <source>
        <dbReference type="PROSITE" id="PS51104"/>
    </source>
</evidence>